<dbReference type="InterPro" id="IPR032675">
    <property type="entry name" value="LRR_dom_sf"/>
</dbReference>
<evidence type="ECO:0000256" key="4">
    <source>
        <dbReference type="RuleBase" id="RU003465"/>
    </source>
</evidence>
<dbReference type="SMART" id="SM00368">
    <property type="entry name" value="LRR_RI"/>
    <property type="match status" value="3"/>
</dbReference>
<dbReference type="PROSITE" id="PS01032">
    <property type="entry name" value="PPM_1"/>
    <property type="match status" value="1"/>
</dbReference>
<dbReference type="SUPFAM" id="SSF52047">
    <property type="entry name" value="RNI-like"/>
    <property type="match status" value="1"/>
</dbReference>
<dbReference type="PROSITE" id="PS51746">
    <property type="entry name" value="PPM_2"/>
    <property type="match status" value="1"/>
</dbReference>
<evidence type="ECO:0000259" key="6">
    <source>
        <dbReference type="PROSITE" id="PS51746"/>
    </source>
</evidence>
<dbReference type="Gene3D" id="3.60.40.10">
    <property type="entry name" value="PPM-type phosphatase domain"/>
    <property type="match status" value="1"/>
</dbReference>
<dbReference type="SMART" id="SM00332">
    <property type="entry name" value="PP2Cc"/>
    <property type="match status" value="1"/>
</dbReference>
<proteinExistence type="inferred from homology"/>
<name>A0A4Z1T2A7_GIAMU</name>
<evidence type="ECO:0000313" key="8">
    <source>
        <dbReference type="Proteomes" id="UP000315496"/>
    </source>
</evidence>
<comment type="caution">
    <text evidence="7">The sequence shown here is derived from an EMBL/GenBank/DDBJ whole genome shotgun (WGS) entry which is preliminary data.</text>
</comment>
<dbReference type="GO" id="GO:0046872">
    <property type="term" value="F:metal ion binding"/>
    <property type="evidence" value="ECO:0007669"/>
    <property type="project" value="UniProtKB-KW"/>
</dbReference>
<gene>
    <name evidence="7" type="ORF">GMRT_11710</name>
</gene>
<evidence type="ECO:0000256" key="3">
    <source>
        <dbReference type="ARBA" id="ARBA00022912"/>
    </source>
</evidence>
<dbReference type="OrthoDB" id="10264738at2759"/>
<reference evidence="7 8" key="1">
    <citation type="submission" date="2019-05" db="EMBL/GenBank/DDBJ databases">
        <title>The compact genome of Giardia muris reveals important steps in the evolution of intestinal protozoan parasites.</title>
        <authorList>
            <person name="Xu F."/>
            <person name="Jimenez-Gonzalez A."/>
            <person name="Einarsson E."/>
            <person name="Astvaldsson A."/>
            <person name="Peirasmaki D."/>
            <person name="Eckmann L."/>
            <person name="Andersson J.O."/>
            <person name="Svard S.G."/>
            <person name="Jerlstrom-Hultqvist J."/>
        </authorList>
    </citation>
    <scope>NUCLEOTIDE SEQUENCE [LARGE SCALE GENOMIC DNA]</scope>
    <source>
        <strain evidence="7 8">Roberts-Thomson</strain>
    </source>
</reference>
<dbReference type="InterPro" id="IPR015655">
    <property type="entry name" value="PP2C"/>
</dbReference>
<dbReference type="AlphaFoldDB" id="A0A4Z1T2A7"/>
<keyword evidence="3 4" id="KW-0904">Protein phosphatase</keyword>
<dbReference type="InterPro" id="IPR036457">
    <property type="entry name" value="PPM-type-like_dom_sf"/>
</dbReference>
<feature type="domain" description="PPM-type phosphatase" evidence="6">
    <location>
        <begin position="398"/>
        <end position="713"/>
    </location>
</feature>
<dbReference type="PANTHER" id="PTHR47992">
    <property type="entry name" value="PROTEIN PHOSPHATASE"/>
    <property type="match status" value="1"/>
</dbReference>
<evidence type="ECO:0000313" key="7">
    <source>
        <dbReference type="EMBL" id="TNJ26719.1"/>
    </source>
</evidence>
<accession>A0A4Z1T2A7</accession>
<evidence type="ECO:0000256" key="1">
    <source>
        <dbReference type="ARBA" id="ARBA00022723"/>
    </source>
</evidence>
<evidence type="ECO:0000256" key="5">
    <source>
        <dbReference type="SAM" id="MobiDB-lite"/>
    </source>
</evidence>
<comment type="similarity">
    <text evidence="4">Belongs to the PP2C family.</text>
</comment>
<feature type="region of interest" description="Disordered" evidence="5">
    <location>
        <begin position="574"/>
        <end position="606"/>
    </location>
</feature>
<keyword evidence="1" id="KW-0479">Metal-binding</keyword>
<dbReference type="InterPro" id="IPR001932">
    <property type="entry name" value="PPM-type_phosphatase-like_dom"/>
</dbReference>
<dbReference type="VEuPathDB" id="GiardiaDB:GMRT_11710"/>
<sequence>MGAGCGVVGANAGAEVAAHVQDVFRGHYRALSAAMRREEGKADALALQRLLVFNGHTSGGGDDWISPWNLPDVFSPPHTADAYVRSLGLLCIEHSERWDVAIDRPVSPAFLEALMLTLEACPYLMSLFLTEQVLADALAGRLERLLGGWRGLESLTLSRCHLAGSHADGLARGLAALGRLGHSPLKYVDISDNHIGDDHLVLVVEALKYHVDLRVLILAGTGCGDEAVTTLCGFIGGLRRLLVLDLSSNPGITSESARQLRSALSFSSNPRRINLAGTSTSARSLALLMRITERNESAYRAFDDLLVTATSGPRVRSHDILDPMISYCNTEVDETAHTQSSTSEARCTDRTCLEVRERLVSNPLFSSLESSLIKALVNSLSSGLPEGVSGDAHLVHASIASVETLGQRSQMEDTSLLIEDFHTYRQGRPEFRGPLTANKEREILLAIFDGHGGTECSTQVGRLFPSVLADMLNHLLFAAKLESPLQVPDVTWPSFFTAVFLTVDEMLRERHVKAGSTAIVCYVTQDFIVAANCGDSRAILLSVAPHQYSQAYLQPGTSSYSSLFDVSTWFSDEGLTSSDDSLRRKRRSTGTLTRLSRDHKPTAPEEARRVEAAGGYVRDGRVMSGLSVCRAFGDFEYKPIITVVPYVCVTRYHAPGGAWLILACDGCWDVMSDEDVAFIARSSPSAQAGALRIRDGSYWRESQDNISVITAVLTCTV</sequence>
<organism evidence="7 8">
    <name type="scientific">Giardia muris</name>
    <dbReference type="NCBI Taxonomy" id="5742"/>
    <lineage>
        <taxon>Eukaryota</taxon>
        <taxon>Metamonada</taxon>
        <taxon>Diplomonadida</taxon>
        <taxon>Hexamitidae</taxon>
        <taxon>Giardiinae</taxon>
        <taxon>Giardia</taxon>
    </lineage>
</organism>
<dbReference type="SUPFAM" id="SSF81606">
    <property type="entry name" value="PP2C-like"/>
    <property type="match status" value="1"/>
</dbReference>
<protein>
    <submittedName>
        <fullName evidence="7">Protein phosphatase 2C-like protein</fullName>
    </submittedName>
</protein>
<keyword evidence="8" id="KW-1185">Reference proteome</keyword>
<evidence type="ECO:0000256" key="2">
    <source>
        <dbReference type="ARBA" id="ARBA00022801"/>
    </source>
</evidence>
<dbReference type="Pfam" id="PF00481">
    <property type="entry name" value="PP2C"/>
    <property type="match status" value="2"/>
</dbReference>
<dbReference type="InterPro" id="IPR000222">
    <property type="entry name" value="PP2C_BS"/>
</dbReference>
<dbReference type="Gene3D" id="3.80.10.10">
    <property type="entry name" value="Ribonuclease Inhibitor"/>
    <property type="match status" value="1"/>
</dbReference>
<dbReference type="GO" id="GO:0004722">
    <property type="term" value="F:protein serine/threonine phosphatase activity"/>
    <property type="evidence" value="ECO:0007669"/>
    <property type="project" value="InterPro"/>
</dbReference>
<dbReference type="EMBL" id="VDLU01000004">
    <property type="protein sequence ID" value="TNJ26719.1"/>
    <property type="molecule type" value="Genomic_DNA"/>
</dbReference>
<dbReference type="CDD" id="cd00143">
    <property type="entry name" value="PP2Cc"/>
    <property type="match status" value="1"/>
</dbReference>
<keyword evidence="2 4" id="KW-0378">Hydrolase</keyword>
<feature type="compositionally biased region" description="Basic and acidic residues" evidence="5">
    <location>
        <begin position="595"/>
        <end position="606"/>
    </location>
</feature>
<dbReference type="Proteomes" id="UP000315496">
    <property type="component" value="Chromosome 4"/>
</dbReference>